<dbReference type="FunFam" id="3.40.50.1100:FF:000002">
    <property type="entry name" value="Cysteine synthase"/>
    <property type="match status" value="1"/>
</dbReference>
<accession>A0A511SVZ7</accession>
<evidence type="ECO:0000313" key="17">
    <source>
        <dbReference type="Proteomes" id="UP000183760"/>
    </source>
</evidence>
<keyword evidence="17" id="KW-1185">Reference proteome</keyword>
<dbReference type="SUPFAM" id="SSF53686">
    <property type="entry name" value="Tryptophan synthase beta subunit-like PLP-dependent enzymes"/>
    <property type="match status" value="1"/>
</dbReference>
<evidence type="ECO:0000256" key="12">
    <source>
        <dbReference type="PIRSR" id="PIRSR605856-51"/>
    </source>
</evidence>
<dbReference type="InterPro" id="IPR005856">
    <property type="entry name" value="Cys_synth"/>
</dbReference>
<evidence type="ECO:0000256" key="11">
    <source>
        <dbReference type="PIRSR" id="PIRSR605856-50"/>
    </source>
</evidence>
<comment type="pathway">
    <text evidence="2">Amino-acid biosynthesis; L-cysteine biosynthesis; L-cysteine from L-serine: step 2/2.</text>
</comment>
<comment type="cofactor">
    <cofactor evidence="1 11 13">
        <name>pyridoxal 5'-phosphate</name>
        <dbReference type="ChEBI" id="CHEBI:597326"/>
    </cofactor>
</comment>
<evidence type="ECO:0000256" key="3">
    <source>
        <dbReference type="ARBA" id="ARBA00007103"/>
    </source>
</evidence>
<comment type="caution">
    <text evidence="15">The sequence shown here is derived from an EMBL/GenBank/DDBJ whole genome shotgun (WGS) entry which is preliminary data.</text>
</comment>
<protein>
    <recommendedName>
        <fullName evidence="5 13">Cysteine synthase</fullName>
        <ecNumber evidence="4 13">2.5.1.47</ecNumber>
    </recommendedName>
</protein>
<feature type="binding site" evidence="11">
    <location>
        <position position="270"/>
    </location>
    <ligand>
        <name>pyridoxal 5'-phosphate</name>
        <dbReference type="ChEBI" id="CHEBI:597326"/>
    </ligand>
</feature>
<dbReference type="AlphaFoldDB" id="A0A511SVZ7"/>
<dbReference type="OrthoDB" id="9815130at2"/>
<dbReference type="RefSeq" id="WP_046711129.1">
    <property type="nucleotide sequence ID" value="NZ_BJXR01000009.1"/>
</dbReference>
<evidence type="ECO:0000256" key="13">
    <source>
        <dbReference type="RuleBase" id="RU003985"/>
    </source>
</evidence>
<evidence type="ECO:0000256" key="6">
    <source>
        <dbReference type="ARBA" id="ARBA00022605"/>
    </source>
</evidence>
<dbReference type="FunFam" id="3.40.50.1100:FF:000006">
    <property type="entry name" value="Cysteine synthase"/>
    <property type="match status" value="1"/>
</dbReference>
<dbReference type="InterPro" id="IPR050214">
    <property type="entry name" value="Cys_Synth/Cystath_Beta-Synth"/>
</dbReference>
<comment type="catalytic activity">
    <reaction evidence="10 13">
        <text>O-acetyl-L-serine + hydrogen sulfide = L-cysteine + acetate</text>
        <dbReference type="Rhea" id="RHEA:14829"/>
        <dbReference type="ChEBI" id="CHEBI:29919"/>
        <dbReference type="ChEBI" id="CHEBI:30089"/>
        <dbReference type="ChEBI" id="CHEBI:35235"/>
        <dbReference type="ChEBI" id="CHEBI:58340"/>
        <dbReference type="EC" id="2.5.1.47"/>
    </reaction>
</comment>
<dbReference type="Pfam" id="PF00291">
    <property type="entry name" value="PALP"/>
    <property type="match status" value="1"/>
</dbReference>
<comment type="similarity">
    <text evidence="3 13">Belongs to the cysteine synthase/cystathionine beta-synthase family.</text>
</comment>
<dbReference type="GO" id="GO:0006535">
    <property type="term" value="P:cysteine biosynthetic process from serine"/>
    <property type="evidence" value="ECO:0007669"/>
    <property type="project" value="UniProtKB-UniRule"/>
</dbReference>
<dbReference type="NCBIfam" id="TIGR01139">
    <property type="entry name" value="cysK"/>
    <property type="match status" value="1"/>
</dbReference>
<sequence length="322" mass="34201">MPNNIYPDVTQLIGRTPIVRLSRIGTPEEATLLAKVEFFNPGGSVKDRIGLAMLEDAENHGRLRPGMTIVEPTSGNTGVALAMVAAVKGYRIILTMPESMSVERRRILEAYGAELVLTPAAKGMNGAVEAADELLKQLGDKGFMPQQFRNPSNPEIHRRTTAKEILGDLDVTKLDAFVAGIGTGGTITGAGGVLKKANPRLQVIAVEPLRSPLLTEGKAGPHRIQGIGANFVPEVLDRAVYDEVIDVADVDAYVAAKDLARKEGLLVGISSGAALHAARQVARRLGPGKTVLTVLPDTGERYWSLFAAFAEELAKTPQGVAG</sequence>
<evidence type="ECO:0000256" key="7">
    <source>
        <dbReference type="ARBA" id="ARBA00022679"/>
    </source>
</evidence>
<dbReference type="InterPro" id="IPR001926">
    <property type="entry name" value="TrpB-like_PALP"/>
</dbReference>
<dbReference type="Proteomes" id="UP000321514">
    <property type="component" value="Unassembled WGS sequence"/>
</dbReference>
<dbReference type="STRING" id="1334629.MFUL124B02_05685"/>
<reference evidence="15 18" key="2">
    <citation type="submission" date="2019-07" db="EMBL/GenBank/DDBJ databases">
        <title>Whole genome shotgun sequence of Myxococcus fulvus NBRC 100333.</title>
        <authorList>
            <person name="Hosoyama A."/>
            <person name="Uohara A."/>
            <person name="Ohji S."/>
            <person name="Ichikawa N."/>
        </authorList>
    </citation>
    <scope>NUCLEOTIDE SEQUENCE [LARGE SCALE GENOMIC DNA]</scope>
    <source>
        <strain evidence="15 18">NBRC 100333</strain>
    </source>
</reference>
<feature type="binding site" evidence="11">
    <location>
        <begin position="182"/>
        <end position="186"/>
    </location>
    <ligand>
        <name>pyridoxal 5'-phosphate</name>
        <dbReference type="ChEBI" id="CHEBI:597326"/>
    </ligand>
</feature>
<evidence type="ECO:0000256" key="9">
    <source>
        <dbReference type="ARBA" id="ARBA00023192"/>
    </source>
</evidence>
<dbReference type="InterPro" id="IPR005859">
    <property type="entry name" value="CysK"/>
</dbReference>
<name>A0A511SVZ7_MYXFU</name>
<reference evidence="16 17" key="1">
    <citation type="submission" date="2016-10" db="EMBL/GenBank/DDBJ databases">
        <authorList>
            <person name="Varghese N."/>
            <person name="Submissions S."/>
        </authorList>
    </citation>
    <scope>NUCLEOTIDE SEQUENCE [LARGE SCALE GENOMIC DNA]</scope>
    <source>
        <strain evidence="16 17">DSM 16525</strain>
    </source>
</reference>
<organism evidence="15 18">
    <name type="scientific">Myxococcus fulvus</name>
    <dbReference type="NCBI Taxonomy" id="33"/>
    <lineage>
        <taxon>Bacteria</taxon>
        <taxon>Pseudomonadati</taxon>
        <taxon>Myxococcota</taxon>
        <taxon>Myxococcia</taxon>
        <taxon>Myxococcales</taxon>
        <taxon>Cystobacterineae</taxon>
        <taxon>Myxococcaceae</taxon>
        <taxon>Myxococcus</taxon>
    </lineage>
</organism>
<dbReference type="PANTHER" id="PTHR10314">
    <property type="entry name" value="CYSTATHIONINE BETA-SYNTHASE"/>
    <property type="match status" value="1"/>
</dbReference>
<evidence type="ECO:0000256" key="8">
    <source>
        <dbReference type="ARBA" id="ARBA00022898"/>
    </source>
</evidence>
<evidence type="ECO:0000256" key="5">
    <source>
        <dbReference type="ARBA" id="ARBA00019371"/>
    </source>
</evidence>
<feature type="modified residue" description="N6-(pyridoxal phosphate)lysine" evidence="12">
    <location>
        <position position="46"/>
    </location>
</feature>
<dbReference type="GO" id="GO:0004124">
    <property type="term" value="F:cysteine synthase activity"/>
    <property type="evidence" value="ECO:0007669"/>
    <property type="project" value="UniProtKB-UniRule"/>
</dbReference>
<dbReference type="UniPathway" id="UPA00136">
    <property type="reaction ID" value="UER00200"/>
</dbReference>
<dbReference type="EMBL" id="BJXR01000009">
    <property type="protein sequence ID" value="GEN05503.1"/>
    <property type="molecule type" value="Genomic_DNA"/>
</dbReference>
<evidence type="ECO:0000256" key="4">
    <source>
        <dbReference type="ARBA" id="ARBA00012681"/>
    </source>
</evidence>
<dbReference type="InterPro" id="IPR036052">
    <property type="entry name" value="TrpB-like_PALP_sf"/>
</dbReference>
<keyword evidence="9 13" id="KW-0198">Cysteine biosynthesis</keyword>
<evidence type="ECO:0000313" key="16">
    <source>
        <dbReference type="EMBL" id="SET04860.1"/>
    </source>
</evidence>
<evidence type="ECO:0000313" key="18">
    <source>
        <dbReference type="Proteomes" id="UP000321514"/>
    </source>
</evidence>
<evidence type="ECO:0000259" key="14">
    <source>
        <dbReference type="Pfam" id="PF00291"/>
    </source>
</evidence>
<keyword evidence="6 13" id="KW-0028">Amino-acid biosynthesis</keyword>
<dbReference type="Gene3D" id="3.40.50.1100">
    <property type="match status" value="2"/>
</dbReference>
<dbReference type="NCBIfam" id="TIGR01136">
    <property type="entry name" value="cysKM"/>
    <property type="match status" value="1"/>
</dbReference>
<dbReference type="Proteomes" id="UP000183760">
    <property type="component" value="Unassembled WGS sequence"/>
</dbReference>
<gene>
    <name evidence="15" type="ORF">MFU01_05400</name>
    <name evidence="16" type="ORF">SAMN05443572_101949</name>
</gene>
<keyword evidence="8 11" id="KW-0663">Pyridoxal phosphate</keyword>
<evidence type="ECO:0000313" key="15">
    <source>
        <dbReference type="EMBL" id="GEN05503.1"/>
    </source>
</evidence>
<dbReference type="EC" id="2.5.1.47" evidence="4 13"/>
<dbReference type="CDD" id="cd01561">
    <property type="entry name" value="CBS_like"/>
    <property type="match status" value="1"/>
</dbReference>
<evidence type="ECO:0000256" key="2">
    <source>
        <dbReference type="ARBA" id="ARBA00004962"/>
    </source>
</evidence>
<feature type="domain" description="Tryptophan synthase beta chain-like PALP" evidence="14">
    <location>
        <begin position="9"/>
        <end position="297"/>
    </location>
</feature>
<dbReference type="GO" id="GO:0016846">
    <property type="term" value="F:carbon-sulfur lyase activity"/>
    <property type="evidence" value="ECO:0007669"/>
    <property type="project" value="UniProtKB-ARBA"/>
</dbReference>
<proteinExistence type="inferred from homology"/>
<dbReference type="EMBL" id="FOIB01000001">
    <property type="protein sequence ID" value="SET04860.1"/>
    <property type="molecule type" value="Genomic_DNA"/>
</dbReference>
<evidence type="ECO:0000256" key="1">
    <source>
        <dbReference type="ARBA" id="ARBA00001933"/>
    </source>
</evidence>
<evidence type="ECO:0000256" key="10">
    <source>
        <dbReference type="ARBA" id="ARBA00047931"/>
    </source>
</evidence>
<keyword evidence="7 13" id="KW-0808">Transferase</keyword>
<feature type="binding site" evidence="11">
    <location>
        <position position="76"/>
    </location>
    <ligand>
        <name>pyridoxal 5'-phosphate</name>
        <dbReference type="ChEBI" id="CHEBI:597326"/>
    </ligand>
</feature>
<dbReference type="PROSITE" id="PS00901">
    <property type="entry name" value="CYS_SYNTHASE"/>
    <property type="match status" value="1"/>
</dbReference>
<dbReference type="InterPro" id="IPR001216">
    <property type="entry name" value="P-phosphate_BS"/>
</dbReference>